<reference evidence="3" key="1">
    <citation type="journal article" date="2013" name="Nature">
        <title>Pan genome of the phytoplankton Emiliania underpins its global distribution.</title>
        <authorList>
            <person name="Read B.A."/>
            <person name="Kegel J."/>
            <person name="Klute M.J."/>
            <person name="Kuo A."/>
            <person name="Lefebvre S.C."/>
            <person name="Maumus F."/>
            <person name="Mayer C."/>
            <person name="Miller J."/>
            <person name="Monier A."/>
            <person name="Salamov A."/>
            <person name="Young J."/>
            <person name="Aguilar M."/>
            <person name="Claverie J.M."/>
            <person name="Frickenhaus S."/>
            <person name="Gonzalez K."/>
            <person name="Herman E.K."/>
            <person name="Lin Y.C."/>
            <person name="Napier J."/>
            <person name="Ogata H."/>
            <person name="Sarno A.F."/>
            <person name="Shmutz J."/>
            <person name="Schroeder D."/>
            <person name="de Vargas C."/>
            <person name="Verret F."/>
            <person name="von Dassow P."/>
            <person name="Valentin K."/>
            <person name="Van de Peer Y."/>
            <person name="Wheeler G."/>
            <person name="Dacks J.B."/>
            <person name="Delwiche C.F."/>
            <person name="Dyhrman S.T."/>
            <person name="Glockner G."/>
            <person name="John U."/>
            <person name="Richards T."/>
            <person name="Worden A.Z."/>
            <person name="Zhang X."/>
            <person name="Grigoriev I.V."/>
            <person name="Allen A.E."/>
            <person name="Bidle K."/>
            <person name="Borodovsky M."/>
            <person name="Bowler C."/>
            <person name="Brownlee C."/>
            <person name="Cock J.M."/>
            <person name="Elias M."/>
            <person name="Gladyshev V.N."/>
            <person name="Groth M."/>
            <person name="Guda C."/>
            <person name="Hadaegh A."/>
            <person name="Iglesias-Rodriguez M.D."/>
            <person name="Jenkins J."/>
            <person name="Jones B.M."/>
            <person name="Lawson T."/>
            <person name="Leese F."/>
            <person name="Lindquist E."/>
            <person name="Lobanov A."/>
            <person name="Lomsadze A."/>
            <person name="Malik S.B."/>
            <person name="Marsh M.E."/>
            <person name="Mackinder L."/>
            <person name="Mock T."/>
            <person name="Mueller-Roeber B."/>
            <person name="Pagarete A."/>
            <person name="Parker M."/>
            <person name="Probert I."/>
            <person name="Quesneville H."/>
            <person name="Raines C."/>
            <person name="Rensing S.A."/>
            <person name="Riano-Pachon D.M."/>
            <person name="Richier S."/>
            <person name="Rokitta S."/>
            <person name="Shiraiwa Y."/>
            <person name="Soanes D.M."/>
            <person name="van der Giezen M."/>
            <person name="Wahlund T.M."/>
            <person name="Williams B."/>
            <person name="Wilson W."/>
            <person name="Wolfe G."/>
            <person name="Wurch L.L."/>
        </authorList>
    </citation>
    <scope>NUCLEOTIDE SEQUENCE</scope>
</reference>
<dbReference type="Pfam" id="PF17820">
    <property type="entry name" value="PDZ_6"/>
    <property type="match status" value="1"/>
</dbReference>
<accession>A0A0D3J752</accession>
<dbReference type="AlphaFoldDB" id="A0A0D3J752"/>
<evidence type="ECO:0000313" key="2">
    <source>
        <dbReference type="EnsemblProtists" id="EOD19337"/>
    </source>
</evidence>
<reference evidence="2" key="2">
    <citation type="submission" date="2024-10" db="UniProtKB">
        <authorList>
            <consortium name="EnsemblProtists"/>
        </authorList>
    </citation>
    <scope>IDENTIFICATION</scope>
</reference>
<dbReference type="PaxDb" id="2903-EOD19337"/>
<evidence type="ECO:0000313" key="3">
    <source>
        <dbReference type="Proteomes" id="UP000013827"/>
    </source>
</evidence>
<evidence type="ECO:0000259" key="1">
    <source>
        <dbReference type="PROSITE" id="PS50106"/>
    </source>
</evidence>
<dbReference type="RefSeq" id="XP_005771766.1">
    <property type="nucleotide sequence ID" value="XM_005771709.1"/>
</dbReference>
<sequence>MVELTTQERLTLSIDNDTSPEKSFGMSINAMRLVCNIVPSGLAYEAGVRMGDVLLAFNDQQVQSEEFLFEQMRHTLRARFFPSGVTHAGYKEI</sequence>
<dbReference type="SUPFAM" id="SSF50156">
    <property type="entry name" value="PDZ domain-like"/>
    <property type="match status" value="1"/>
</dbReference>
<dbReference type="Proteomes" id="UP000013827">
    <property type="component" value="Unassembled WGS sequence"/>
</dbReference>
<dbReference type="GeneID" id="17264883"/>
<proteinExistence type="predicted"/>
<dbReference type="InterPro" id="IPR041489">
    <property type="entry name" value="PDZ_6"/>
</dbReference>
<dbReference type="EnsemblProtists" id="EOD19337">
    <property type="protein sequence ID" value="EOD19337"/>
    <property type="gene ID" value="EMIHUDRAFT_242958"/>
</dbReference>
<organism evidence="2 3">
    <name type="scientific">Emiliania huxleyi (strain CCMP1516)</name>
    <dbReference type="NCBI Taxonomy" id="280463"/>
    <lineage>
        <taxon>Eukaryota</taxon>
        <taxon>Haptista</taxon>
        <taxon>Haptophyta</taxon>
        <taxon>Prymnesiophyceae</taxon>
        <taxon>Isochrysidales</taxon>
        <taxon>Noelaerhabdaceae</taxon>
        <taxon>Emiliania</taxon>
    </lineage>
</organism>
<keyword evidence="3" id="KW-1185">Reference proteome</keyword>
<dbReference type="InterPro" id="IPR001478">
    <property type="entry name" value="PDZ"/>
</dbReference>
<dbReference type="Gene3D" id="2.30.42.10">
    <property type="match status" value="1"/>
</dbReference>
<dbReference type="InterPro" id="IPR036034">
    <property type="entry name" value="PDZ_sf"/>
</dbReference>
<dbReference type="PROSITE" id="PS50106">
    <property type="entry name" value="PDZ"/>
    <property type="match status" value="1"/>
</dbReference>
<dbReference type="HOGENOM" id="CLU_2404169_0_0_1"/>
<protein>
    <recommendedName>
        <fullName evidence="1">PDZ domain-containing protein</fullName>
    </recommendedName>
</protein>
<name>A0A0D3J752_EMIH1</name>
<dbReference type="KEGG" id="ehx:EMIHUDRAFT_242958"/>
<feature type="domain" description="PDZ" evidence="1">
    <location>
        <begin position="11"/>
        <end position="64"/>
    </location>
</feature>